<dbReference type="AlphaFoldDB" id="A0A938YS38"/>
<sequence length="357" mass="37725">MTVRLRSALDGLPSYAPGRNVPGAVKLASNELSFPTLPSVAEAIGAHAAQGATGGLNRYPDNAANLLAEQLAALAGAPRENLVVGGGSVALCHQIAEITVDRGDEVIYGWRSFETYPIVTGLMGGRAMQIPVTAAQELDLAAMADAVTDRTRLIFVCTPNNPTGTAVRTDQLTTLLDAVPEDVLVVVDEAYREFDRDPESPNGVQLALTRPNVLALRTLSKAYGLAGLRVGYAVGPLDVVTALRRVAIPFAVNSLAQVAALAALEHGAEFVPRWEQVVAERDRVSIALRGFGFEVPPSQANFVWLPLAEEATRFAAHCETHRVIVRPFADAAGGVRVSIGSPEENDQFLAAAGSYPG</sequence>
<dbReference type="GO" id="GO:0004400">
    <property type="term" value="F:histidinol-phosphate transaminase activity"/>
    <property type="evidence" value="ECO:0007669"/>
    <property type="project" value="InterPro"/>
</dbReference>
<dbReference type="NCBIfam" id="NF002878">
    <property type="entry name" value="PRK03321.1"/>
    <property type="match status" value="1"/>
</dbReference>
<dbReference type="PROSITE" id="PS00599">
    <property type="entry name" value="AA_TRANSFER_CLASS_2"/>
    <property type="match status" value="1"/>
</dbReference>
<name>A0A938YS38_9ACTN</name>
<dbReference type="HAMAP" id="MF_01023">
    <property type="entry name" value="HisC_aminotrans_2"/>
    <property type="match status" value="1"/>
</dbReference>
<comment type="subunit">
    <text evidence="2 6">Homodimer.</text>
</comment>
<dbReference type="Gene3D" id="3.90.1150.10">
    <property type="entry name" value="Aspartate Aminotransferase, domain 1"/>
    <property type="match status" value="1"/>
</dbReference>
<dbReference type="EMBL" id="JAERWL010000013">
    <property type="protein sequence ID" value="MBM9477865.1"/>
    <property type="molecule type" value="Genomic_DNA"/>
</dbReference>
<protein>
    <recommendedName>
        <fullName evidence="6">Aromatic amino acid aminotransferase</fullName>
        <shortName evidence="6">ArAT</shortName>
        <ecNumber evidence="6">2.6.1.57</ecNumber>
    </recommendedName>
</protein>
<evidence type="ECO:0000256" key="4">
    <source>
        <dbReference type="ARBA" id="ARBA00022679"/>
    </source>
</evidence>
<evidence type="ECO:0000256" key="5">
    <source>
        <dbReference type="ARBA" id="ARBA00022898"/>
    </source>
</evidence>
<comment type="catalytic activity">
    <reaction evidence="6">
        <text>an aromatic L-alpha-amino acid + 2-oxoglutarate = an aromatic oxo-acid + L-glutamate</text>
        <dbReference type="Rhea" id="RHEA:17533"/>
        <dbReference type="ChEBI" id="CHEBI:16810"/>
        <dbReference type="ChEBI" id="CHEBI:29985"/>
        <dbReference type="ChEBI" id="CHEBI:73309"/>
        <dbReference type="ChEBI" id="CHEBI:84824"/>
        <dbReference type="EC" id="2.6.1.57"/>
    </reaction>
</comment>
<comment type="function">
    <text evidence="6">Aminotransferase that catalyzes the conversion of aromatic amino acids and 2-oxoglutarate into corresponding aromatic oxo acids and L-glutamate.</text>
</comment>
<dbReference type="CDD" id="cd00609">
    <property type="entry name" value="AAT_like"/>
    <property type="match status" value="1"/>
</dbReference>
<dbReference type="InterPro" id="IPR005861">
    <property type="entry name" value="HisP_aminotrans"/>
</dbReference>
<organism evidence="8 9">
    <name type="scientific">Nakamurella flavida</name>
    <dbReference type="NCBI Taxonomy" id="363630"/>
    <lineage>
        <taxon>Bacteria</taxon>
        <taxon>Bacillati</taxon>
        <taxon>Actinomycetota</taxon>
        <taxon>Actinomycetes</taxon>
        <taxon>Nakamurellales</taxon>
        <taxon>Nakamurellaceae</taxon>
        <taxon>Nakamurella</taxon>
    </lineage>
</organism>
<keyword evidence="9" id="KW-1185">Reference proteome</keyword>
<dbReference type="NCBIfam" id="TIGR01141">
    <property type="entry name" value="hisC"/>
    <property type="match status" value="1"/>
</dbReference>
<dbReference type="InterPro" id="IPR015421">
    <property type="entry name" value="PyrdxlP-dep_Trfase_major"/>
</dbReference>
<evidence type="ECO:0000256" key="1">
    <source>
        <dbReference type="ARBA" id="ARBA00001933"/>
    </source>
</evidence>
<comment type="cofactor">
    <cofactor evidence="1 6">
        <name>pyridoxal 5'-phosphate</name>
        <dbReference type="ChEBI" id="CHEBI:597326"/>
    </cofactor>
</comment>
<keyword evidence="4 6" id="KW-0808">Transferase</keyword>
<dbReference type="InterPro" id="IPR050106">
    <property type="entry name" value="HistidinolP_aminotransfase"/>
</dbReference>
<dbReference type="InterPro" id="IPR001917">
    <property type="entry name" value="Aminotrans_II_pyridoxalP_BS"/>
</dbReference>
<dbReference type="Proteomes" id="UP000663801">
    <property type="component" value="Unassembled WGS sequence"/>
</dbReference>
<feature type="domain" description="Aminotransferase class I/classII large" evidence="7">
    <location>
        <begin position="25"/>
        <end position="350"/>
    </location>
</feature>
<keyword evidence="3 6" id="KW-0032">Aminotransferase</keyword>
<dbReference type="GO" id="GO:0030170">
    <property type="term" value="F:pyridoxal phosphate binding"/>
    <property type="evidence" value="ECO:0007669"/>
    <property type="project" value="UniProtKB-UniRule"/>
</dbReference>
<evidence type="ECO:0000256" key="3">
    <source>
        <dbReference type="ARBA" id="ARBA00022576"/>
    </source>
</evidence>
<comment type="caution">
    <text evidence="8">The sequence shown here is derived from an EMBL/GenBank/DDBJ whole genome shotgun (WGS) entry which is preliminary data.</text>
</comment>
<dbReference type="InterPro" id="IPR015422">
    <property type="entry name" value="PyrdxlP-dep_Trfase_small"/>
</dbReference>
<evidence type="ECO:0000313" key="9">
    <source>
        <dbReference type="Proteomes" id="UP000663801"/>
    </source>
</evidence>
<dbReference type="HAMAP" id="MF_01513">
    <property type="entry name" value="Phe_aminotrans_2"/>
    <property type="match status" value="1"/>
</dbReference>
<evidence type="ECO:0000313" key="8">
    <source>
        <dbReference type="EMBL" id="MBM9477865.1"/>
    </source>
</evidence>
<comment type="similarity">
    <text evidence="6">Belongs to the class-II pyridoxal-phosphate-dependent aminotransferase family.</text>
</comment>
<dbReference type="GO" id="GO:0008793">
    <property type="term" value="F:aromatic-amino-acid transaminase activity"/>
    <property type="evidence" value="ECO:0007669"/>
    <property type="project" value="UniProtKB-UniRule"/>
</dbReference>
<dbReference type="RefSeq" id="WP_205257985.1">
    <property type="nucleotide sequence ID" value="NZ_BAAAPV010000005.1"/>
</dbReference>
<dbReference type="GO" id="GO:0000105">
    <property type="term" value="P:L-histidine biosynthetic process"/>
    <property type="evidence" value="ECO:0007669"/>
    <property type="project" value="InterPro"/>
</dbReference>
<accession>A0A938YS38</accession>
<evidence type="ECO:0000256" key="2">
    <source>
        <dbReference type="ARBA" id="ARBA00011738"/>
    </source>
</evidence>
<dbReference type="InterPro" id="IPR024892">
    <property type="entry name" value="ArAT"/>
</dbReference>
<dbReference type="PANTHER" id="PTHR43643">
    <property type="entry name" value="HISTIDINOL-PHOSPHATE AMINOTRANSFERASE 2"/>
    <property type="match status" value="1"/>
</dbReference>
<gene>
    <name evidence="8" type="primary">hisC</name>
    <name evidence="6" type="synonym">pat</name>
    <name evidence="8" type="ORF">JL107_15555</name>
</gene>
<keyword evidence="5 6" id="KW-0663">Pyridoxal phosphate</keyword>
<dbReference type="Pfam" id="PF00155">
    <property type="entry name" value="Aminotran_1_2"/>
    <property type="match status" value="1"/>
</dbReference>
<dbReference type="InterPro" id="IPR004839">
    <property type="entry name" value="Aminotransferase_I/II_large"/>
</dbReference>
<proteinExistence type="inferred from homology"/>
<reference evidence="8" key="1">
    <citation type="submission" date="2021-01" db="EMBL/GenBank/DDBJ databases">
        <title>KCTC 19127 draft genome.</title>
        <authorList>
            <person name="An D."/>
        </authorList>
    </citation>
    <scope>NUCLEOTIDE SEQUENCE</scope>
    <source>
        <strain evidence="8">KCTC 19127</strain>
    </source>
</reference>
<feature type="modified residue" description="N6-(pyridoxal phosphate)lysine" evidence="6">
    <location>
        <position position="221"/>
    </location>
</feature>
<evidence type="ECO:0000259" key="7">
    <source>
        <dbReference type="Pfam" id="PF00155"/>
    </source>
</evidence>
<evidence type="ECO:0000256" key="6">
    <source>
        <dbReference type="HAMAP-Rule" id="MF_01513"/>
    </source>
</evidence>
<dbReference type="SUPFAM" id="SSF53383">
    <property type="entry name" value="PLP-dependent transferases"/>
    <property type="match status" value="1"/>
</dbReference>
<dbReference type="PANTHER" id="PTHR43643:SF3">
    <property type="entry name" value="HISTIDINOL-PHOSPHATE AMINOTRANSFERASE"/>
    <property type="match status" value="1"/>
</dbReference>
<dbReference type="InterPro" id="IPR015424">
    <property type="entry name" value="PyrdxlP-dep_Trfase"/>
</dbReference>
<dbReference type="EC" id="2.6.1.57" evidence="6"/>
<dbReference type="Gene3D" id="3.40.640.10">
    <property type="entry name" value="Type I PLP-dependent aspartate aminotransferase-like (Major domain)"/>
    <property type="match status" value="1"/>
</dbReference>